<organism evidence="1">
    <name type="scientific">viral metagenome</name>
    <dbReference type="NCBI Taxonomy" id="1070528"/>
    <lineage>
        <taxon>unclassified sequences</taxon>
        <taxon>metagenomes</taxon>
        <taxon>organismal metagenomes</taxon>
    </lineage>
</organism>
<name>A0A6C0JW38_9ZZZZ</name>
<evidence type="ECO:0000313" key="1">
    <source>
        <dbReference type="EMBL" id="QHU09131.1"/>
    </source>
</evidence>
<dbReference type="EMBL" id="MN740705">
    <property type="protein sequence ID" value="QHU09131.1"/>
    <property type="molecule type" value="Genomic_DNA"/>
</dbReference>
<dbReference type="AlphaFoldDB" id="A0A6C0JW38"/>
<proteinExistence type="predicted"/>
<protein>
    <submittedName>
        <fullName evidence="1">Uncharacterized protein</fullName>
    </submittedName>
</protein>
<reference evidence="1" key="1">
    <citation type="journal article" date="2020" name="Nature">
        <title>Giant virus diversity and host interactions through global metagenomics.</title>
        <authorList>
            <person name="Schulz F."/>
            <person name="Roux S."/>
            <person name="Paez-Espino D."/>
            <person name="Jungbluth S."/>
            <person name="Walsh D.A."/>
            <person name="Denef V.J."/>
            <person name="McMahon K.D."/>
            <person name="Konstantinidis K.T."/>
            <person name="Eloe-Fadrosh E.A."/>
            <person name="Kyrpides N.C."/>
            <person name="Woyke T."/>
        </authorList>
    </citation>
    <scope>NUCLEOTIDE SEQUENCE</scope>
    <source>
        <strain evidence="1">GVMAG-S-1074260-58</strain>
    </source>
</reference>
<sequence>MTYFDELVMDNILSYCGLKPIETHLTTGVYLVMERFYYPERHSGINEQRFIIQRRTEKYAWVSNMYFGEWSFPTRIKIRTTPDGVETLRRGKQKGLPIIPRCKLETIFNHRQWVSLTREEKLTYYTKLIHL</sequence>
<accession>A0A6C0JW38</accession>